<evidence type="ECO:0000256" key="1">
    <source>
        <dbReference type="SAM" id="Phobius"/>
    </source>
</evidence>
<dbReference type="RefSeq" id="WP_215239914.1">
    <property type="nucleotide sequence ID" value="NZ_CAJRAF010000002.1"/>
</dbReference>
<evidence type="ECO:0000313" key="2">
    <source>
        <dbReference type="EMBL" id="CAG5004627.1"/>
    </source>
</evidence>
<reference evidence="2" key="1">
    <citation type="submission" date="2021-04" db="EMBL/GenBank/DDBJ databases">
        <authorList>
            <person name="Rodrigo-Torres L."/>
            <person name="Arahal R. D."/>
            <person name="Lucena T."/>
        </authorList>
    </citation>
    <scope>NUCLEOTIDE SEQUENCE</scope>
    <source>
        <strain evidence="2">CECT 9275</strain>
    </source>
</reference>
<keyword evidence="3" id="KW-1185">Reference proteome</keyword>
<feature type="transmembrane region" description="Helical" evidence="1">
    <location>
        <begin position="5"/>
        <end position="23"/>
    </location>
</feature>
<evidence type="ECO:0000313" key="3">
    <source>
        <dbReference type="Proteomes" id="UP000680038"/>
    </source>
</evidence>
<gene>
    <name evidence="2" type="ORF">DYBT9275_03409</name>
</gene>
<dbReference type="EMBL" id="CAJRAF010000002">
    <property type="protein sequence ID" value="CAG5004627.1"/>
    <property type="molecule type" value="Genomic_DNA"/>
</dbReference>
<dbReference type="Proteomes" id="UP000680038">
    <property type="component" value="Unassembled WGS sequence"/>
</dbReference>
<dbReference type="AlphaFoldDB" id="A0A916JCL4"/>
<accession>A0A916JCL4</accession>
<keyword evidence="1" id="KW-0812">Transmembrane</keyword>
<protein>
    <submittedName>
        <fullName evidence="2">Uncharacterized protein</fullName>
    </submittedName>
</protein>
<proteinExistence type="predicted"/>
<keyword evidence="1" id="KW-1133">Transmembrane helix</keyword>
<organism evidence="2 3">
    <name type="scientific">Dyadobacter helix</name>
    <dbReference type="NCBI Taxonomy" id="2822344"/>
    <lineage>
        <taxon>Bacteria</taxon>
        <taxon>Pseudomonadati</taxon>
        <taxon>Bacteroidota</taxon>
        <taxon>Cytophagia</taxon>
        <taxon>Cytophagales</taxon>
        <taxon>Spirosomataceae</taxon>
        <taxon>Dyadobacter</taxon>
    </lineage>
</organism>
<sequence length="78" mass="9019">MTRKLVRTLLFAAAIGFLVVWILEYRRAGMLNSYWLLLLSVTSLLLFQFSRLKTGIEAQKDITSKQTSRPTARKTTRK</sequence>
<name>A0A916JCL4_9BACT</name>
<feature type="transmembrane region" description="Helical" evidence="1">
    <location>
        <begin position="29"/>
        <end position="47"/>
    </location>
</feature>
<keyword evidence="1" id="KW-0472">Membrane</keyword>
<comment type="caution">
    <text evidence="2">The sequence shown here is derived from an EMBL/GenBank/DDBJ whole genome shotgun (WGS) entry which is preliminary data.</text>
</comment>